<evidence type="ECO:0000256" key="1">
    <source>
        <dbReference type="SAM" id="MobiDB-lite"/>
    </source>
</evidence>
<sequence length="147" mass="15898">MEEGNMERGNMKFSVWREIADASKKTDVKSHASHQEVLKLSNDDRHALAKKNLLKGITADENTCIHDTATLGTVIVRHQGYTVLVEAAGPKPEEGEELPTDLAINEQIDGGANALNVNSLRTLLHTSSSGANPPPPPAQHSLDEDDL</sequence>
<dbReference type="InterPro" id="IPR025697">
    <property type="entry name" value="CLU_dom"/>
</dbReference>
<name>A0ABP0X6P0_9BRYO</name>
<proteinExistence type="predicted"/>
<evidence type="ECO:0000313" key="3">
    <source>
        <dbReference type="EMBL" id="CAK9274778.1"/>
    </source>
</evidence>
<accession>A0ABP0X6P0</accession>
<organism evidence="3 4">
    <name type="scientific">Sphagnum jensenii</name>
    <dbReference type="NCBI Taxonomy" id="128206"/>
    <lineage>
        <taxon>Eukaryota</taxon>
        <taxon>Viridiplantae</taxon>
        <taxon>Streptophyta</taxon>
        <taxon>Embryophyta</taxon>
        <taxon>Bryophyta</taxon>
        <taxon>Sphagnophytina</taxon>
        <taxon>Sphagnopsida</taxon>
        <taxon>Sphagnales</taxon>
        <taxon>Sphagnaceae</taxon>
        <taxon>Sphagnum</taxon>
    </lineage>
</organism>
<evidence type="ECO:0000259" key="2">
    <source>
        <dbReference type="PROSITE" id="PS51823"/>
    </source>
</evidence>
<feature type="domain" description="Clu" evidence="2">
    <location>
        <begin position="1"/>
        <end position="147"/>
    </location>
</feature>
<dbReference type="PANTHER" id="PTHR12601:SF17">
    <property type="entry name" value="PROTEIN REDUCED CHLOROPLAST COVERAGE 1"/>
    <property type="match status" value="1"/>
</dbReference>
<evidence type="ECO:0000313" key="4">
    <source>
        <dbReference type="Proteomes" id="UP001497444"/>
    </source>
</evidence>
<dbReference type="PANTHER" id="PTHR12601">
    <property type="entry name" value="EUKARYOTIC TRANSLATION INITIATION FACTOR 3 SUBUNIT EIF-3"/>
    <property type="match status" value="1"/>
</dbReference>
<feature type="region of interest" description="Disordered" evidence="1">
    <location>
        <begin position="124"/>
        <end position="147"/>
    </location>
</feature>
<protein>
    <recommendedName>
        <fullName evidence="2">Clu domain-containing protein</fullName>
    </recommendedName>
</protein>
<dbReference type="PROSITE" id="PS51823">
    <property type="entry name" value="CLU"/>
    <property type="match status" value="1"/>
</dbReference>
<dbReference type="Proteomes" id="UP001497444">
    <property type="component" value="Chromosome 6"/>
</dbReference>
<keyword evidence="4" id="KW-1185">Reference proteome</keyword>
<gene>
    <name evidence="3" type="ORF">CSSPJE1EN1_LOCUS20256</name>
</gene>
<reference evidence="3" key="1">
    <citation type="submission" date="2024-02" db="EMBL/GenBank/DDBJ databases">
        <authorList>
            <consortium name="ELIXIR-Norway"/>
            <consortium name="Elixir Norway"/>
        </authorList>
    </citation>
    <scope>NUCLEOTIDE SEQUENCE</scope>
</reference>
<dbReference type="InterPro" id="IPR027523">
    <property type="entry name" value="CLU_prot"/>
</dbReference>
<dbReference type="EMBL" id="OZ020101">
    <property type="protein sequence ID" value="CAK9274778.1"/>
    <property type="molecule type" value="Genomic_DNA"/>
</dbReference>